<protein>
    <recommendedName>
        <fullName evidence="3">Transglycosylase SLT domain-containing protein</fullName>
    </recommendedName>
</protein>
<dbReference type="EMBL" id="LCOK01000033">
    <property type="protein sequence ID" value="KKU76079.1"/>
    <property type="molecule type" value="Genomic_DNA"/>
</dbReference>
<name>A0A0G1T2T1_9BACT</name>
<comment type="caution">
    <text evidence="1">The sequence shown here is derived from an EMBL/GenBank/DDBJ whole genome shotgun (WGS) entry which is preliminary data.</text>
</comment>
<evidence type="ECO:0000313" key="1">
    <source>
        <dbReference type="EMBL" id="KKU76079.1"/>
    </source>
</evidence>
<sequence>MTAILQAESGLNPQAQGWNCLYEGRSHPCHPQDRHLAWSVDCGIAQINVRGTQCPDHLFDMTQNLLIAYEKYQTRGFNPWVAYRKQTYLQFIK</sequence>
<accession>A0A0G1T2T1</accession>
<reference evidence="1 2" key="1">
    <citation type="journal article" date="2015" name="Nature">
        <title>rRNA introns, odd ribosomes, and small enigmatic genomes across a large radiation of phyla.</title>
        <authorList>
            <person name="Brown C.T."/>
            <person name="Hug L.A."/>
            <person name="Thomas B.C."/>
            <person name="Sharon I."/>
            <person name="Castelle C.J."/>
            <person name="Singh A."/>
            <person name="Wilkins M.J."/>
            <person name="Williams K.H."/>
            <person name="Banfield J.F."/>
        </authorList>
    </citation>
    <scope>NUCLEOTIDE SEQUENCE [LARGE SCALE GENOMIC DNA]</scope>
</reference>
<evidence type="ECO:0000313" key="2">
    <source>
        <dbReference type="Proteomes" id="UP000034682"/>
    </source>
</evidence>
<gene>
    <name evidence="1" type="ORF">UY02_C0033G0006</name>
</gene>
<dbReference type="SUPFAM" id="SSF53955">
    <property type="entry name" value="Lysozyme-like"/>
    <property type="match status" value="1"/>
</dbReference>
<dbReference type="Proteomes" id="UP000034682">
    <property type="component" value="Unassembled WGS sequence"/>
</dbReference>
<dbReference type="InterPro" id="IPR023346">
    <property type="entry name" value="Lysozyme-like_dom_sf"/>
</dbReference>
<organism evidence="1 2">
    <name type="scientific">Candidatus Giovannonibacteria bacterium GW2011_GWB1_47_6b</name>
    <dbReference type="NCBI Taxonomy" id="1618655"/>
    <lineage>
        <taxon>Bacteria</taxon>
        <taxon>Candidatus Giovannoniibacteriota</taxon>
    </lineage>
</organism>
<dbReference type="AlphaFoldDB" id="A0A0G1T2T1"/>
<proteinExistence type="predicted"/>
<evidence type="ECO:0008006" key="3">
    <source>
        <dbReference type="Google" id="ProtNLM"/>
    </source>
</evidence>